<feature type="domain" description="Ig-like" evidence="4">
    <location>
        <begin position="35"/>
        <end position="132"/>
    </location>
</feature>
<keyword evidence="6" id="KW-1185">Reference proteome</keyword>
<evidence type="ECO:0000256" key="2">
    <source>
        <dbReference type="SAM" id="Phobius"/>
    </source>
</evidence>
<sequence>MAPFNKFQQVLMLAFDWILYSAGVTDNCHVTVTQPRFQEAEHSAHTALLPCAFSAQGCSPAQPQVLWFRFFTNKHEDLCTPECINRQKFKVQASSENHYSLQINDLTVNDSAVYVCGIAFSDSGSPHSKQTGDGTVLTKTAERHNTEEFISMIIISTLLLLYCITAFTILTVYKSNKKPSLLFKYPLKMKISSGRKIFRAIAQELQKQQYAEHGRQPDHLEDDTVYQNR</sequence>
<keyword evidence="3" id="KW-0732">Signal</keyword>
<evidence type="ECO:0000256" key="3">
    <source>
        <dbReference type="SAM" id="SignalP"/>
    </source>
</evidence>
<feature type="region of interest" description="Disordered" evidence="1">
    <location>
        <begin position="209"/>
        <end position="229"/>
    </location>
</feature>
<evidence type="ECO:0000256" key="1">
    <source>
        <dbReference type="SAM" id="MobiDB-lite"/>
    </source>
</evidence>
<keyword evidence="2" id="KW-0472">Membrane</keyword>
<comment type="caution">
    <text evidence="5">The sequence shown here is derived from an EMBL/GenBank/DDBJ whole genome shotgun (WGS) entry which is preliminary data.</text>
</comment>
<dbReference type="EMBL" id="VXAB01011488">
    <property type="protein sequence ID" value="NXJ13873.1"/>
    <property type="molecule type" value="Genomic_DNA"/>
</dbReference>
<evidence type="ECO:0000313" key="5">
    <source>
        <dbReference type="EMBL" id="NXJ13873.1"/>
    </source>
</evidence>
<gene>
    <name evidence="5" type="primary">Igsf6</name>
    <name evidence="5" type="ORF">ODOGUJ_R03937</name>
</gene>
<dbReference type="InterPro" id="IPR036179">
    <property type="entry name" value="Ig-like_dom_sf"/>
</dbReference>
<dbReference type="Gene3D" id="2.60.40.10">
    <property type="entry name" value="Immunoglobulins"/>
    <property type="match status" value="1"/>
</dbReference>
<feature type="non-terminal residue" evidence="5">
    <location>
        <position position="229"/>
    </location>
</feature>
<dbReference type="InterPro" id="IPR007110">
    <property type="entry name" value="Ig-like_dom"/>
</dbReference>
<dbReference type="Pfam" id="PF07686">
    <property type="entry name" value="V-set"/>
    <property type="match status" value="1"/>
</dbReference>
<evidence type="ECO:0000259" key="4">
    <source>
        <dbReference type="PROSITE" id="PS50835"/>
    </source>
</evidence>
<dbReference type="SUPFAM" id="SSF48726">
    <property type="entry name" value="Immunoglobulin"/>
    <property type="match status" value="1"/>
</dbReference>
<keyword evidence="2" id="KW-0812">Transmembrane</keyword>
<organism evidence="5 6">
    <name type="scientific">Odontophorus gujanensis</name>
    <name type="common">marbled wood quail</name>
    <dbReference type="NCBI Taxonomy" id="886794"/>
    <lineage>
        <taxon>Eukaryota</taxon>
        <taxon>Metazoa</taxon>
        <taxon>Chordata</taxon>
        <taxon>Craniata</taxon>
        <taxon>Vertebrata</taxon>
        <taxon>Euteleostomi</taxon>
        <taxon>Archelosauria</taxon>
        <taxon>Archosauria</taxon>
        <taxon>Dinosauria</taxon>
        <taxon>Saurischia</taxon>
        <taxon>Theropoda</taxon>
        <taxon>Coelurosauria</taxon>
        <taxon>Aves</taxon>
        <taxon>Neognathae</taxon>
        <taxon>Galloanserae</taxon>
        <taxon>Galliformes</taxon>
        <taxon>Odontophoridae</taxon>
        <taxon>Odontophorus</taxon>
    </lineage>
</organism>
<dbReference type="AlphaFoldDB" id="A0A7K9YUV2"/>
<dbReference type="InterPro" id="IPR039089">
    <property type="entry name" value="IGSF6"/>
</dbReference>
<dbReference type="OrthoDB" id="9905432at2759"/>
<reference evidence="5 6" key="1">
    <citation type="submission" date="2019-09" db="EMBL/GenBank/DDBJ databases">
        <title>Bird 10,000 Genomes (B10K) Project - Family phase.</title>
        <authorList>
            <person name="Zhang G."/>
        </authorList>
    </citation>
    <scope>NUCLEOTIDE SEQUENCE [LARGE SCALE GENOMIC DNA]</scope>
    <source>
        <strain evidence="5">B10K-DU-001-53</strain>
        <tissue evidence="5">Muscle</tissue>
    </source>
</reference>
<accession>A0A7K9YUV2</accession>
<proteinExistence type="predicted"/>
<evidence type="ECO:0000313" key="6">
    <source>
        <dbReference type="Proteomes" id="UP000522663"/>
    </source>
</evidence>
<feature type="compositionally biased region" description="Acidic residues" evidence="1">
    <location>
        <begin position="220"/>
        <end position="229"/>
    </location>
</feature>
<dbReference type="InterPro" id="IPR013783">
    <property type="entry name" value="Ig-like_fold"/>
</dbReference>
<name>A0A7K9YUV2_9GALL</name>
<keyword evidence="2" id="KW-1133">Transmembrane helix</keyword>
<feature type="chain" id="PRO_5029756552" evidence="3">
    <location>
        <begin position="24"/>
        <end position="229"/>
    </location>
</feature>
<feature type="non-terminal residue" evidence="5">
    <location>
        <position position="1"/>
    </location>
</feature>
<feature type="signal peptide" evidence="3">
    <location>
        <begin position="1"/>
        <end position="23"/>
    </location>
</feature>
<dbReference type="Proteomes" id="UP000522663">
    <property type="component" value="Unassembled WGS sequence"/>
</dbReference>
<dbReference type="PANTHER" id="PTHR15297">
    <property type="entry name" value="IMMUNOGLOBULIN SUPERFAMILY MEMBER 6"/>
    <property type="match status" value="1"/>
</dbReference>
<dbReference type="PANTHER" id="PTHR15297:SF2">
    <property type="entry name" value="IMMUNOGLOBULIN SUPERFAMILY MEMBER 6"/>
    <property type="match status" value="1"/>
</dbReference>
<dbReference type="PROSITE" id="PS50835">
    <property type="entry name" value="IG_LIKE"/>
    <property type="match status" value="1"/>
</dbReference>
<feature type="transmembrane region" description="Helical" evidence="2">
    <location>
        <begin position="149"/>
        <end position="173"/>
    </location>
</feature>
<protein>
    <submittedName>
        <fullName evidence="5">IGSF6 protein</fullName>
    </submittedName>
</protein>
<dbReference type="InterPro" id="IPR013106">
    <property type="entry name" value="Ig_V-set"/>
</dbReference>
<feature type="compositionally biased region" description="Basic and acidic residues" evidence="1">
    <location>
        <begin position="210"/>
        <end position="219"/>
    </location>
</feature>